<evidence type="ECO:0000256" key="4">
    <source>
        <dbReference type="ARBA" id="ARBA00022475"/>
    </source>
</evidence>
<dbReference type="InterPro" id="IPR036890">
    <property type="entry name" value="HATPase_C_sf"/>
</dbReference>
<dbReference type="GO" id="GO:0005886">
    <property type="term" value="C:plasma membrane"/>
    <property type="evidence" value="ECO:0007669"/>
    <property type="project" value="UniProtKB-SubCell"/>
</dbReference>
<keyword evidence="7" id="KW-0812">Transmembrane</keyword>
<dbReference type="InterPro" id="IPR003661">
    <property type="entry name" value="HisK_dim/P_dom"/>
</dbReference>
<dbReference type="InterPro" id="IPR050398">
    <property type="entry name" value="HssS/ArlS-like"/>
</dbReference>
<dbReference type="InterPro" id="IPR003594">
    <property type="entry name" value="HATPase_dom"/>
</dbReference>
<dbReference type="SUPFAM" id="SSF47384">
    <property type="entry name" value="Homodimeric domain of signal transducing histidine kinase"/>
    <property type="match status" value="1"/>
</dbReference>
<organism evidence="15 16">
    <name type="scientific">Anaeromicropila populeti</name>
    <dbReference type="NCBI Taxonomy" id="37658"/>
    <lineage>
        <taxon>Bacteria</taxon>
        <taxon>Bacillati</taxon>
        <taxon>Bacillota</taxon>
        <taxon>Clostridia</taxon>
        <taxon>Lachnospirales</taxon>
        <taxon>Lachnospiraceae</taxon>
        <taxon>Anaeromicropila</taxon>
    </lineage>
</organism>
<dbReference type="Proteomes" id="UP000199659">
    <property type="component" value="Unassembled WGS sequence"/>
</dbReference>
<gene>
    <name evidence="15" type="ORF">SAMN05661086_02292</name>
</gene>
<feature type="domain" description="Histidine kinase" evidence="14">
    <location>
        <begin position="89"/>
        <end position="303"/>
    </location>
</feature>
<keyword evidence="16" id="KW-1185">Reference proteome</keyword>
<evidence type="ECO:0000259" key="14">
    <source>
        <dbReference type="PROSITE" id="PS50109"/>
    </source>
</evidence>
<sequence length="303" mass="35761">MIIIIILLSIVCVFYIFRLLLLKRTIRQLTSDFKVSRKNIRGEQHVQMLSPDKDLELLAKECNLYVKEYFEEHYRHEKEISSIRNEITNLSHDLRTPITSIMGYIDLMEEEKLSDEQAENLKVVKRRSEDLNSLIEQLYDYVRLENRDIMIQMQRVDMFRTLREHLLSFYDEFERKGIELTIDFPETEEGVWIWGNTNCLERVLSNMTSNMIKYSEGQAKVALQCETEQVSVTYQSPRGDLSDSDITQVFERFYKKDMARGGTRSSGLGLTIAKLYVEQMNGKVSAWGDKKNLYIRFSFPRKK</sequence>
<evidence type="ECO:0000256" key="3">
    <source>
        <dbReference type="ARBA" id="ARBA00012438"/>
    </source>
</evidence>
<evidence type="ECO:0000313" key="15">
    <source>
        <dbReference type="EMBL" id="SFR87737.1"/>
    </source>
</evidence>
<comment type="subcellular location">
    <subcellularLocation>
        <location evidence="2">Cell membrane</location>
        <topology evidence="2">Multi-pass membrane protein</topology>
    </subcellularLocation>
</comment>
<evidence type="ECO:0000256" key="12">
    <source>
        <dbReference type="ARBA" id="ARBA00023012"/>
    </source>
</evidence>
<evidence type="ECO:0000313" key="16">
    <source>
        <dbReference type="Proteomes" id="UP000199659"/>
    </source>
</evidence>
<dbReference type="Gene3D" id="3.30.565.10">
    <property type="entry name" value="Histidine kinase-like ATPase, C-terminal domain"/>
    <property type="match status" value="1"/>
</dbReference>
<comment type="catalytic activity">
    <reaction evidence="1">
        <text>ATP + protein L-histidine = ADP + protein N-phospho-L-histidine.</text>
        <dbReference type="EC" id="2.7.13.3"/>
    </reaction>
</comment>
<dbReference type="RefSeq" id="WP_092560871.1">
    <property type="nucleotide sequence ID" value="NZ_FOYZ01000008.1"/>
</dbReference>
<evidence type="ECO:0000256" key="2">
    <source>
        <dbReference type="ARBA" id="ARBA00004651"/>
    </source>
</evidence>
<evidence type="ECO:0000256" key="8">
    <source>
        <dbReference type="ARBA" id="ARBA00022741"/>
    </source>
</evidence>
<dbReference type="GO" id="GO:0000155">
    <property type="term" value="F:phosphorelay sensor kinase activity"/>
    <property type="evidence" value="ECO:0007669"/>
    <property type="project" value="InterPro"/>
</dbReference>
<keyword evidence="12" id="KW-0902">Two-component regulatory system</keyword>
<dbReference type="PANTHER" id="PTHR45528">
    <property type="entry name" value="SENSOR HISTIDINE KINASE CPXA"/>
    <property type="match status" value="1"/>
</dbReference>
<evidence type="ECO:0000256" key="13">
    <source>
        <dbReference type="ARBA" id="ARBA00023136"/>
    </source>
</evidence>
<keyword evidence="9 15" id="KW-0418">Kinase</keyword>
<dbReference type="STRING" id="37658.SAMN05661086_02292"/>
<keyword evidence="13" id="KW-0472">Membrane</keyword>
<dbReference type="SMART" id="SM00388">
    <property type="entry name" value="HisKA"/>
    <property type="match status" value="1"/>
</dbReference>
<dbReference type="PANTHER" id="PTHR45528:SF1">
    <property type="entry name" value="SENSOR HISTIDINE KINASE CPXA"/>
    <property type="match status" value="1"/>
</dbReference>
<dbReference type="OrthoDB" id="9792991at2"/>
<proteinExistence type="predicted"/>
<keyword evidence="4" id="KW-1003">Cell membrane</keyword>
<dbReference type="Gene3D" id="1.10.287.130">
    <property type="match status" value="1"/>
</dbReference>
<dbReference type="Pfam" id="PF00512">
    <property type="entry name" value="HisKA"/>
    <property type="match status" value="1"/>
</dbReference>
<keyword evidence="5" id="KW-0597">Phosphoprotein</keyword>
<name>A0A1I6K961_9FIRM</name>
<protein>
    <recommendedName>
        <fullName evidence="3">histidine kinase</fullName>
        <ecNumber evidence="3">2.7.13.3</ecNumber>
    </recommendedName>
</protein>
<dbReference type="Pfam" id="PF02518">
    <property type="entry name" value="HATPase_c"/>
    <property type="match status" value="1"/>
</dbReference>
<dbReference type="InterPro" id="IPR036097">
    <property type="entry name" value="HisK_dim/P_sf"/>
</dbReference>
<dbReference type="AlphaFoldDB" id="A0A1I6K961"/>
<dbReference type="InterPro" id="IPR005467">
    <property type="entry name" value="His_kinase_dom"/>
</dbReference>
<dbReference type="EMBL" id="FOYZ01000008">
    <property type="protein sequence ID" value="SFR87737.1"/>
    <property type="molecule type" value="Genomic_DNA"/>
</dbReference>
<keyword evidence="6" id="KW-0808">Transferase</keyword>
<evidence type="ECO:0000256" key="6">
    <source>
        <dbReference type="ARBA" id="ARBA00022679"/>
    </source>
</evidence>
<evidence type="ECO:0000256" key="5">
    <source>
        <dbReference type="ARBA" id="ARBA00022553"/>
    </source>
</evidence>
<dbReference type="GO" id="GO:0005524">
    <property type="term" value="F:ATP binding"/>
    <property type="evidence" value="ECO:0007669"/>
    <property type="project" value="UniProtKB-KW"/>
</dbReference>
<evidence type="ECO:0000256" key="10">
    <source>
        <dbReference type="ARBA" id="ARBA00022840"/>
    </source>
</evidence>
<keyword evidence="11" id="KW-1133">Transmembrane helix</keyword>
<dbReference type="PROSITE" id="PS50109">
    <property type="entry name" value="HIS_KIN"/>
    <property type="match status" value="1"/>
</dbReference>
<keyword evidence="8" id="KW-0547">Nucleotide-binding</keyword>
<evidence type="ECO:0000256" key="7">
    <source>
        <dbReference type="ARBA" id="ARBA00022692"/>
    </source>
</evidence>
<evidence type="ECO:0000256" key="1">
    <source>
        <dbReference type="ARBA" id="ARBA00000085"/>
    </source>
</evidence>
<evidence type="ECO:0000256" key="11">
    <source>
        <dbReference type="ARBA" id="ARBA00022989"/>
    </source>
</evidence>
<keyword evidence="10" id="KW-0067">ATP-binding</keyword>
<dbReference type="InterPro" id="IPR008358">
    <property type="entry name" value="Sig_transdc_His_kin/Pase_MprB"/>
</dbReference>
<dbReference type="SMART" id="SM00387">
    <property type="entry name" value="HATPase_c"/>
    <property type="match status" value="1"/>
</dbReference>
<dbReference type="PRINTS" id="PR01780">
    <property type="entry name" value="LANTIREGPROT"/>
</dbReference>
<dbReference type="SUPFAM" id="SSF55874">
    <property type="entry name" value="ATPase domain of HSP90 chaperone/DNA topoisomerase II/histidine kinase"/>
    <property type="match status" value="1"/>
</dbReference>
<dbReference type="CDD" id="cd00082">
    <property type="entry name" value="HisKA"/>
    <property type="match status" value="1"/>
</dbReference>
<accession>A0A1I6K961</accession>
<dbReference type="EC" id="2.7.13.3" evidence="3"/>
<evidence type="ECO:0000256" key="9">
    <source>
        <dbReference type="ARBA" id="ARBA00022777"/>
    </source>
</evidence>
<reference evidence="15 16" key="1">
    <citation type="submission" date="2016-10" db="EMBL/GenBank/DDBJ databases">
        <authorList>
            <person name="de Groot N.N."/>
        </authorList>
    </citation>
    <scope>NUCLEOTIDE SEQUENCE [LARGE SCALE GENOMIC DNA]</scope>
    <source>
        <strain evidence="15 16">743A</strain>
    </source>
</reference>